<gene>
    <name evidence="2" type="ORF">DMB85_008215</name>
</gene>
<keyword evidence="3" id="KW-1185">Reference proteome</keyword>
<proteinExistence type="predicted"/>
<dbReference type="RefSeq" id="WP_116226589.1">
    <property type="nucleotide sequence ID" value="NZ_QHJU02000008.1"/>
</dbReference>
<evidence type="ECO:0000256" key="1">
    <source>
        <dbReference type="SAM" id="MobiDB-lite"/>
    </source>
</evidence>
<comment type="caution">
    <text evidence="2">The sequence shown here is derived from an EMBL/GenBank/DDBJ whole genome shotgun (WGS) entry which is preliminary data.</text>
</comment>
<protein>
    <submittedName>
        <fullName evidence="2">Uncharacterized protein</fullName>
    </submittedName>
</protein>
<accession>A0ABX9Z4U3</accession>
<evidence type="ECO:0000313" key="2">
    <source>
        <dbReference type="EMBL" id="RRO09592.1"/>
    </source>
</evidence>
<dbReference type="Proteomes" id="UP000256817">
    <property type="component" value="Unassembled WGS sequence"/>
</dbReference>
<organism evidence="2 3">
    <name type="scientific">Pectobacterium aquaticum</name>
    <dbReference type="NCBI Taxonomy" id="2204145"/>
    <lineage>
        <taxon>Bacteria</taxon>
        <taxon>Pseudomonadati</taxon>
        <taxon>Pseudomonadota</taxon>
        <taxon>Gammaproteobacteria</taxon>
        <taxon>Enterobacterales</taxon>
        <taxon>Pectobacteriaceae</taxon>
        <taxon>Pectobacterium</taxon>
    </lineage>
</organism>
<feature type="compositionally biased region" description="Polar residues" evidence="1">
    <location>
        <begin position="1"/>
        <end position="14"/>
    </location>
</feature>
<feature type="region of interest" description="Disordered" evidence="1">
    <location>
        <begin position="1"/>
        <end position="33"/>
    </location>
</feature>
<reference evidence="2" key="1">
    <citation type="submission" date="2018-11" db="EMBL/GenBank/DDBJ databases">
        <title>Draft genome sequences of proposed Pectobacterium aquaticum sp. nov. isolated in France from fresh water.</title>
        <authorList>
            <person name="Pedron J."/>
            <person name="Barny M.A."/>
        </authorList>
    </citation>
    <scope>NUCLEOTIDE SEQUENCE [LARGE SCALE GENOMIC DNA]</scope>
    <source>
        <strain evidence="2">A35-S23-M15</strain>
    </source>
</reference>
<sequence>MSRQINGANKPNSKQSDRGGSAPAPLQNGQHPTNRELQLMRLGYPEYQQRLSSIQQHNPARYNAIMDKQKLFTSGDFRCVKCGGVEQYTRNLACRGCCIKRSKAVFVLLESPYILNPEYRYIPDEAASERYQERVQAKQYLDWFRGELMLVRVQCGQWLLERGVLFQPGTGGRTQGVQYLQPNQKRHDEFMNDPEYREILNYIENTIGERP</sequence>
<evidence type="ECO:0000313" key="3">
    <source>
        <dbReference type="Proteomes" id="UP000256817"/>
    </source>
</evidence>
<name>A0ABX9Z4U3_9GAMM</name>
<dbReference type="EMBL" id="QHJW02000015">
    <property type="protein sequence ID" value="RRO09592.1"/>
    <property type="molecule type" value="Genomic_DNA"/>
</dbReference>